<dbReference type="PANTHER" id="PTHR11926:SF1402">
    <property type="entry name" value="GLYCOSYLTRANSFERASE"/>
    <property type="match status" value="1"/>
</dbReference>
<keyword evidence="2 3" id="KW-0808">Transferase</keyword>
<dbReference type="AlphaFoldDB" id="A0A8J5GK69"/>
<dbReference type="PANTHER" id="PTHR11926">
    <property type="entry name" value="GLUCOSYL/GLUCURONOSYL TRANSFERASES"/>
    <property type="match status" value="1"/>
</dbReference>
<evidence type="ECO:0000256" key="3">
    <source>
        <dbReference type="RuleBase" id="RU003718"/>
    </source>
</evidence>
<dbReference type="CDD" id="cd03784">
    <property type="entry name" value="GT1_Gtf-like"/>
    <property type="match status" value="1"/>
</dbReference>
<dbReference type="InterPro" id="IPR058980">
    <property type="entry name" value="Glyco_transf_N"/>
</dbReference>
<sequence>MGQRRRSRSRIVLVPFPAQGHVSPMLHLARLLHASGLDVTVATPDFIHRRLVAAGGGGDGGCRLVSIPSGLDAEGDATPDFSAIERAMESHMPPHLERLLLDEEEEAVTCVVVDLLASWAIPVARRCGVHVAGFWPAMLATFRIISAIPELINRGLISEYGSPVNHQEQMAAAEESLTLAGQAKLSTKELPWLVGNPATQRSRFIFWLRVLERAKSVQYLLVNSFPDESGQLEQSSHHHHPRPLPIGPLLFSHRTANISMWEADRSCLRWLQQHPPGSVVYVSFGSWVAPFSPEKIAEIAFGLEASGRPFLWVLKDDSWRAGLPPGFPGSRAGMIVSWAPQEEVLRSPAVGCYLTHCGWNSTLEAIQYEKRLLCHPVAGDQFVNAAFIVKVWGIGAMLDGAGRSAIEDGIRRAMASDEGEEMQASVERLRRRVMGDGEGSSKAIENLQCFLDRMKQNMQ</sequence>
<evidence type="ECO:0000313" key="6">
    <source>
        <dbReference type="EMBL" id="KAG6508377.1"/>
    </source>
</evidence>
<dbReference type="PROSITE" id="PS00375">
    <property type="entry name" value="UDPGT"/>
    <property type="match status" value="1"/>
</dbReference>
<keyword evidence="3" id="KW-0328">Glycosyltransferase</keyword>
<organism evidence="6 7">
    <name type="scientific">Zingiber officinale</name>
    <name type="common">Ginger</name>
    <name type="synonym">Amomum zingiber</name>
    <dbReference type="NCBI Taxonomy" id="94328"/>
    <lineage>
        <taxon>Eukaryota</taxon>
        <taxon>Viridiplantae</taxon>
        <taxon>Streptophyta</taxon>
        <taxon>Embryophyta</taxon>
        <taxon>Tracheophyta</taxon>
        <taxon>Spermatophyta</taxon>
        <taxon>Magnoliopsida</taxon>
        <taxon>Liliopsida</taxon>
        <taxon>Zingiberales</taxon>
        <taxon>Zingiberaceae</taxon>
        <taxon>Zingiber</taxon>
    </lineage>
</organism>
<proteinExistence type="inferred from homology"/>
<evidence type="ECO:0000256" key="2">
    <source>
        <dbReference type="ARBA" id="ARBA00022679"/>
    </source>
</evidence>
<dbReference type="InterPro" id="IPR035595">
    <property type="entry name" value="UDP_glycos_trans_CS"/>
</dbReference>
<gene>
    <name evidence="6" type="ORF">ZIOFF_033751</name>
</gene>
<evidence type="ECO:0000313" key="7">
    <source>
        <dbReference type="Proteomes" id="UP000734854"/>
    </source>
</evidence>
<evidence type="ECO:0000256" key="1">
    <source>
        <dbReference type="ARBA" id="ARBA00009995"/>
    </source>
</evidence>
<feature type="domain" description="Glycosyltransferase N-terminal" evidence="5">
    <location>
        <begin position="11"/>
        <end position="46"/>
    </location>
</feature>
<dbReference type="EMBL" id="JACMSC010000009">
    <property type="protein sequence ID" value="KAG6508377.1"/>
    <property type="molecule type" value="Genomic_DNA"/>
</dbReference>
<keyword evidence="7" id="KW-1185">Reference proteome</keyword>
<evidence type="ECO:0000259" key="5">
    <source>
        <dbReference type="Pfam" id="PF26168"/>
    </source>
</evidence>
<comment type="similarity">
    <text evidence="1 3">Belongs to the UDP-glycosyltransferase family.</text>
</comment>
<dbReference type="OrthoDB" id="5835829at2759"/>
<evidence type="ECO:0000256" key="4">
    <source>
        <dbReference type="RuleBase" id="RU362057"/>
    </source>
</evidence>
<dbReference type="FunFam" id="3.40.50.2000:FF:000060">
    <property type="entry name" value="Glycosyltransferase"/>
    <property type="match status" value="1"/>
</dbReference>
<dbReference type="EC" id="2.4.1.-" evidence="4"/>
<dbReference type="Pfam" id="PF00201">
    <property type="entry name" value="UDPGT"/>
    <property type="match status" value="1"/>
</dbReference>
<name>A0A8J5GK69_ZINOF</name>
<dbReference type="InterPro" id="IPR002213">
    <property type="entry name" value="UDP_glucos_trans"/>
</dbReference>
<dbReference type="Proteomes" id="UP000734854">
    <property type="component" value="Unassembled WGS sequence"/>
</dbReference>
<reference evidence="6 7" key="1">
    <citation type="submission" date="2020-08" db="EMBL/GenBank/DDBJ databases">
        <title>Plant Genome Project.</title>
        <authorList>
            <person name="Zhang R.-G."/>
        </authorList>
    </citation>
    <scope>NUCLEOTIDE SEQUENCE [LARGE SCALE GENOMIC DNA]</scope>
    <source>
        <tissue evidence="6">Rhizome</tissue>
    </source>
</reference>
<dbReference type="Pfam" id="PF26168">
    <property type="entry name" value="Glyco_transf_N"/>
    <property type="match status" value="1"/>
</dbReference>
<comment type="caution">
    <text evidence="6">The sequence shown here is derived from an EMBL/GenBank/DDBJ whole genome shotgun (WGS) entry which is preliminary data.</text>
</comment>
<protein>
    <recommendedName>
        <fullName evidence="4">Glycosyltransferase</fullName>
        <ecNumber evidence="4">2.4.1.-</ecNumber>
    </recommendedName>
</protein>
<dbReference type="GO" id="GO:0080043">
    <property type="term" value="F:quercetin 3-O-glucosyltransferase activity"/>
    <property type="evidence" value="ECO:0007669"/>
    <property type="project" value="TreeGrafter"/>
</dbReference>
<accession>A0A8J5GK69</accession>
<dbReference type="GO" id="GO:0080044">
    <property type="term" value="F:quercetin 7-O-glucosyltransferase activity"/>
    <property type="evidence" value="ECO:0007669"/>
    <property type="project" value="TreeGrafter"/>
</dbReference>